<evidence type="ECO:0000256" key="10">
    <source>
        <dbReference type="ARBA" id="ARBA00023239"/>
    </source>
</evidence>
<dbReference type="InterPro" id="IPR011766">
    <property type="entry name" value="TPP_enzyme_TPP-bd"/>
</dbReference>
<evidence type="ECO:0000256" key="9">
    <source>
        <dbReference type="ARBA" id="ARBA00023052"/>
    </source>
</evidence>
<dbReference type="GO" id="GO:0000949">
    <property type="term" value="P:aromatic amino acid family catabolic process to alcohol via Ehrlich pathway"/>
    <property type="evidence" value="ECO:0007669"/>
    <property type="project" value="TreeGrafter"/>
</dbReference>
<evidence type="ECO:0000256" key="12">
    <source>
        <dbReference type="RuleBase" id="RU362132"/>
    </source>
</evidence>
<dbReference type="InterPro" id="IPR029061">
    <property type="entry name" value="THDP-binding"/>
</dbReference>
<gene>
    <name evidence="16" type="ORF">B0A48_13361</name>
</gene>
<accession>A0A1V8SQ17</accession>
<proteinExistence type="inferred from homology"/>
<dbReference type="InterPro" id="IPR029035">
    <property type="entry name" value="DHS-like_NAD/FAD-binding_dom"/>
</dbReference>
<dbReference type="FunFam" id="3.40.50.970:FF:000019">
    <property type="entry name" value="Pyruvate decarboxylase isozyme"/>
    <property type="match status" value="1"/>
</dbReference>
<dbReference type="InterPro" id="IPR012000">
    <property type="entry name" value="Thiamin_PyroP_enz_cen_dom"/>
</dbReference>
<dbReference type="Proteomes" id="UP000192596">
    <property type="component" value="Unassembled WGS sequence"/>
</dbReference>
<comment type="cofactor">
    <cofactor evidence="2">
        <name>thiamine diphosphate</name>
        <dbReference type="ChEBI" id="CHEBI:58937"/>
    </cofactor>
</comment>
<dbReference type="GO" id="GO:0005829">
    <property type="term" value="C:cytosol"/>
    <property type="evidence" value="ECO:0007669"/>
    <property type="project" value="TreeGrafter"/>
</dbReference>
<feature type="domain" description="Thiamine pyrophosphate enzyme central" evidence="13">
    <location>
        <begin position="200"/>
        <end position="328"/>
    </location>
</feature>
<keyword evidence="6 11" id="KW-0479">Metal-binding</keyword>
<sequence>MSIKLGNYLFTRLKQLGVNTVFGVPGDYELALLDLIGESGVDFSGNANELIASYAADGYGRVKGVGAFVTTFGPGELSAYCGHAGAYTEHVPVAHIIGYPGRPAMENHTLMHHTLGTGEFGMYHEMAKHISCDTTILLDPKTAPNEIDRVLNTMLYESRPVYIGVPVDVSHLEVDASGLKTPLKTILPPNDTTKENELVSQLRTLLEQKRNPIIIVDGNAIRGGVVNESRELAELTGLPCFTTCMGKGGPDESTPNFGGVYQGAGSYPDVAKAVEASDAVFWIGNVQTDFNTGEFTENVSEDVTIDFQRFFVRVGKTQRDLKMLYVLRALVQSIKEKPLARSASKLTWEAYPENDPKPEAALTQDYLWPTLGKFFRPGDFIIGETGTSAFGLTAAILPKGATMYNQTVFGSIGYATGAALGALKAIREMGNFKRLILCTGEGSLHLTVQTFADFLKLELNPIIFVLNNDGYTVERLIHGRDAFYNQLPYWDYSKLAPAFGPRFPQAYHGPIDTPEKLDTLLADEGFAKADRFQLVELKLGYLDAPLSLRLAASAVEEFNKRKAGDGSMGG</sequence>
<evidence type="ECO:0000256" key="6">
    <source>
        <dbReference type="ARBA" id="ARBA00022723"/>
    </source>
</evidence>
<evidence type="ECO:0000256" key="3">
    <source>
        <dbReference type="ARBA" id="ARBA00007812"/>
    </source>
</evidence>
<feature type="binding site" evidence="11">
    <location>
        <position position="470"/>
    </location>
    <ligand>
        <name>Mg(2+)</name>
        <dbReference type="ChEBI" id="CHEBI:18420"/>
    </ligand>
</feature>
<name>A0A1V8SQ17_9PEZI</name>
<keyword evidence="10" id="KW-0456">Lyase</keyword>
<feature type="domain" description="Thiamine pyrophosphate enzyme TPP-binding" evidence="14">
    <location>
        <begin position="399"/>
        <end position="525"/>
    </location>
</feature>
<dbReference type="GO" id="GO:0000287">
    <property type="term" value="F:magnesium ion binding"/>
    <property type="evidence" value="ECO:0007669"/>
    <property type="project" value="InterPro"/>
</dbReference>
<evidence type="ECO:0000256" key="5">
    <source>
        <dbReference type="ARBA" id="ARBA00014422"/>
    </source>
</evidence>
<evidence type="ECO:0000256" key="8">
    <source>
        <dbReference type="ARBA" id="ARBA00022842"/>
    </source>
</evidence>
<evidence type="ECO:0000256" key="4">
    <source>
        <dbReference type="ARBA" id="ARBA00013202"/>
    </source>
</evidence>
<evidence type="ECO:0000259" key="14">
    <source>
        <dbReference type="Pfam" id="PF02775"/>
    </source>
</evidence>
<evidence type="ECO:0000256" key="11">
    <source>
        <dbReference type="PIRSR" id="PIRSR036565-2"/>
    </source>
</evidence>
<feature type="binding site" evidence="11">
    <location>
        <position position="468"/>
    </location>
    <ligand>
        <name>Mg(2+)</name>
        <dbReference type="ChEBI" id="CHEBI:18420"/>
    </ligand>
</feature>
<evidence type="ECO:0000313" key="17">
    <source>
        <dbReference type="Proteomes" id="UP000192596"/>
    </source>
</evidence>
<dbReference type="InterPro" id="IPR012110">
    <property type="entry name" value="PDC/IPDC-like"/>
</dbReference>
<keyword evidence="17" id="KW-1185">Reference proteome</keyword>
<dbReference type="SUPFAM" id="SSF52467">
    <property type="entry name" value="DHS-like NAD/FAD-binding domain"/>
    <property type="match status" value="1"/>
</dbReference>
<reference evidence="17" key="1">
    <citation type="submission" date="2017-03" db="EMBL/GenBank/DDBJ databases">
        <title>Genomes of endolithic fungi from Antarctica.</title>
        <authorList>
            <person name="Coleine C."/>
            <person name="Masonjones S."/>
            <person name="Stajich J.E."/>
        </authorList>
    </citation>
    <scope>NUCLEOTIDE SEQUENCE [LARGE SCALE GENOMIC DNA]</scope>
    <source>
        <strain evidence="17">CCFEE 5527</strain>
    </source>
</reference>
<dbReference type="InterPro" id="IPR012001">
    <property type="entry name" value="Thiamin_PyroP_enz_TPP-bd_dom"/>
</dbReference>
<dbReference type="EMBL" id="NAJO01000032">
    <property type="protein sequence ID" value="OQO01118.1"/>
    <property type="molecule type" value="Genomic_DNA"/>
</dbReference>
<comment type="similarity">
    <text evidence="3 12">Belongs to the TPP enzyme family.</text>
</comment>
<dbReference type="GO" id="GO:0005634">
    <property type="term" value="C:nucleus"/>
    <property type="evidence" value="ECO:0007669"/>
    <property type="project" value="TreeGrafter"/>
</dbReference>
<dbReference type="Pfam" id="PF02775">
    <property type="entry name" value="TPP_enzyme_C"/>
    <property type="match status" value="1"/>
</dbReference>
<dbReference type="Gene3D" id="3.40.50.970">
    <property type="match status" value="2"/>
</dbReference>
<dbReference type="FunFam" id="3.40.50.970:FF:000024">
    <property type="entry name" value="Pyruvate decarboxylase isozyme"/>
    <property type="match status" value="1"/>
</dbReference>
<dbReference type="PANTHER" id="PTHR43452">
    <property type="entry name" value="PYRUVATE DECARBOXYLASE"/>
    <property type="match status" value="1"/>
</dbReference>
<dbReference type="FunCoup" id="A0A1V8SQ17">
    <property type="interactions" value="1703"/>
</dbReference>
<keyword evidence="9 12" id="KW-0786">Thiamine pyrophosphate</keyword>
<feature type="domain" description="Thiamine pyrophosphate enzyme N-terminal TPP-binding" evidence="15">
    <location>
        <begin position="4"/>
        <end position="110"/>
    </location>
</feature>
<dbReference type="Pfam" id="PF00205">
    <property type="entry name" value="TPP_enzyme_M"/>
    <property type="match status" value="1"/>
</dbReference>
<dbReference type="InterPro" id="IPR047213">
    <property type="entry name" value="TPP_PYR_PDC_IPDC-like"/>
</dbReference>
<dbReference type="PANTHER" id="PTHR43452:SF30">
    <property type="entry name" value="PYRUVATE DECARBOXYLASE ISOZYME 1-RELATED"/>
    <property type="match status" value="1"/>
</dbReference>
<evidence type="ECO:0000259" key="15">
    <source>
        <dbReference type="Pfam" id="PF02776"/>
    </source>
</evidence>
<protein>
    <recommendedName>
        <fullName evidence="5">Pyruvate decarboxylase</fullName>
        <ecNumber evidence="4">4.1.1.1</ecNumber>
    </recommendedName>
</protein>
<comment type="cofactor">
    <cofactor evidence="11">
        <name>Mg(2+)</name>
        <dbReference type="ChEBI" id="CHEBI:18420"/>
    </cofactor>
    <text evidence="11">Binds 1 Mg(2+) per subunit.</text>
</comment>
<dbReference type="STRING" id="1507870.A0A1V8SQ17"/>
<dbReference type="CDD" id="cd02005">
    <property type="entry name" value="TPP_PDC_IPDC"/>
    <property type="match status" value="1"/>
</dbReference>
<dbReference type="EC" id="4.1.1.1" evidence="4"/>
<dbReference type="InterPro" id="IPR047214">
    <property type="entry name" value="TPP_PDC_IPDC"/>
</dbReference>
<dbReference type="PIRSF" id="PIRSF036565">
    <property type="entry name" value="Pyruvt_ip_decrb"/>
    <property type="match status" value="1"/>
</dbReference>
<comment type="catalytic activity">
    <reaction evidence="1">
        <text>a 2-oxocarboxylate + H(+) = an aldehyde + CO2</text>
        <dbReference type="Rhea" id="RHEA:11628"/>
        <dbReference type="ChEBI" id="CHEBI:15378"/>
        <dbReference type="ChEBI" id="CHEBI:16526"/>
        <dbReference type="ChEBI" id="CHEBI:17478"/>
        <dbReference type="ChEBI" id="CHEBI:35179"/>
        <dbReference type="EC" id="4.1.1.1"/>
    </reaction>
</comment>
<organism evidence="16 17">
    <name type="scientific">Cryoendolithus antarcticus</name>
    <dbReference type="NCBI Taxonomy" id="1507870"/>
    <lineage>
        <taxon>Eukaryota</taxon>
        <taxon>Fungi</taxon>
        <taxon>Dikarya</taxon>
        <taxon>Ascomycota</taxon>
        <taxon>Pezizomycotina</taxon>
        <taxon>Dothideomycetes</taxon>
        <taxon>Dothideomycetidae</taxon>
        <taxon>Cladosporiales</taxon>
        <taxon>Cladosporiaceae</taxon>
        <taxon>Cryoendolithus</taxon>
    </lineage>
</organism>
<evidence type="ECO:0000259" key="13">
    <source>
        <dbReference type="Pfam" id="PF00205"/>
    </source>
</evidence>
<dbReference type="CDD" id="cd07038">
    <property type="entry name" value="TPP_PYR_PDC_IPDC_like"/>
    <property type="match status" value="1"/>
</dbReference>
<dbReference type="AlphaFoldDB" id="A0A1V8SQ17"/>
<evidence type="ECO:0000313" key="16">
    <source>
        <dbReference type="EMBL" id="OQO01118.1"/>
    </source>
</evidence>
<dbReference type="OrthoDB" id="3970464at2759"/>
<comment type="caution">
    <text evidence="16">The sequence shown here is derived from an EMBL/GenBank/DDBJ whole genome shotgun (WGS) entry which is preliminary data.</text>
</comment>
<dbReference type="Gene3D" id="3.40.50.1220">
    <property type="entry name" value="TPP-binding domain"/>
    <property type="match status" value="1"/>
</dbReference>
<dbReference type="GO" id="GO:0004737">
    <property type="term" value="F:pyruvate decarboxylase activity"/>
    <property type="evidence" value="ECO:0007669"/>
    <property type="project" value="UniProtKB-EC"/>
</dbReference>
<dbReference type="GO" id="GO:0030976">
    <property type="term" value="F:thiamine pyrophosphate binding"/>
    <property type="evidence" value="ECO:0007669"/>
    <property type="project" value="InterPro"/>
</dbReference>
<keyword evidence="7" id="KW-0210">Decarboxylase</keyword>
<evidence type="ECO:0000256" key="7">
    <source>
        <dbReference type="ARBA" id="ARBA00022793"/>
    </source>
</evidence>
<evidence type="ECO:0000256" key="2">
    <source>
        <dbReference type="ARBA" id="ARBA00001964"/>
    </source>
</evidence>
<dbReference type="Pfam" id="PF02776">
    <property type="entry name" value="TPP_enzyme_N"/>
    <property type="match status" value="1"/>
</dbReference>
<evidence type="ECO:0000256" key="1">
    <source>
        <dbReference type="ARBA" id="ARBA00001041"/>
    </source>
</evidence>
<dbReference type="SUPFAM" id="SSF52518">
    <property type="entry name" value="Thiamin diphosphate-binding fold (THDP-binding)"/>
    <property type="match status" value="2"/>
</dbReference>
<keyword evidence="8 11" id="KW-0460">Magnesium</keyword>
<dbReference type="InParanoid" id="A0A1V8SQ17"/>